<evidence type="ECO:0000313" key="4">
    <source>
        <dbReference type="EMBL" id="KAK7194304.1"/>
    </source>
</evidence>
<feature type="compositionally biased region" description="Polar residues" evidence="1">
    <location>
        <begin position="368"/>
        <end position="379"/>
    </location>
</feature>
<evidence type="ECO:0000256" key="3">
    <source>
        <dbReference type="SAM" id="SignalP"/>
    </source>
</evidence>
<comment type="caution">
    <text evidence="4">The sequence shown here is derived from an EMBL/GenBank/DDBJ whole genome shotgun (WGS) entry which is preliminary data.</text>
</comment>
<proteinExistence type="predicted"/>
<dbReference type="AlphaFoldDB" id="A0AAW0EKZ1"/>
<dbReference type="EMBL" id="JAECZO010000034">
    <property type="protein sequence ID" value="KAK7194304.1"/>
    <property type="molecule type" value="Genomic_DNA"/>
</dbReference>
<organism evidence="4 5">
    <name type="scientific">Novymonas esmeraldas</name>
    <dbReference type="NCBI Taxonomy" id="1808958"/>
    <lineage>
        <taxon>Eukaryota</taxon>
        <taxon>Discoba</taxon>
        <taxon>Euglenozoa</taxon>
        <taxon>Kinetoplastea</taxon>
        <taxon>Metakinetoplastina</taxon>
        <taxon>Trypanosomatida</taxon>
        <taxon>Trypanosomatidae</taxon>
        <taxon>Novymonas</taxon>
    </lineage>
</organism>
<sequence length="413" mass="42400">MLATVSTKRGSRRTMPLLLLVAFAVAVLAPLPLPGTITCVGAVPSSMEAALSGSTFFWQEMLSLMSSAPPVNTAMLTALQNDLQAAAGSDVTVTLSSTTVNASALILGYSYVATGGTPITDAQVAANVNGKNFPQTEAAVNTASSDPSIAAVSELIPTSIQSITALYYNPAGDAAESLAITANVTYKALVLLTGAPSSWSTTLNAASNTVSANTVQAVEVLSNSRREVCTPTVDSMSVLPADPSFKKIGDGNGGLLVFMSMNCGSTTAMTGRFLDTEEYISMLLTLDTVNITSTFQSTSGSTQTVAVGTTATASATVNAFTCNNTCKGMIAMACVIAGLSAICVTITLIAICCPCCCVRVDREHTAQPSTMVDSSASNTVERDGVHVNGGEDLPQTPTTVARKAKRTSEPIEA</sequence>
<keyword evidence="2" id="KW-0472">Membrane</keyword>
<protein>
    <recommendedName>
        <fullName evidence="6">Membrane-associated protein</fullName>
    </recommendedName>
</protein>
<feature type="transmembrane region" description="Helical" evidence="2">
    <location>
        <begin position="329"/>
        <end position="353"/>
    </location>
</feature>
<dbReference type="Proteomes" id="UP001430356">
    <property type="component" value="Unassembled WGS sequence"/>
</dbReference>
<evidence type="ECO:0000313" key="5">
    <source>
        <dbReference type="Proteomes" id="UP001430356"/>
    </source>
</evidence>
<reference evidence="4 5" key="1">
    <citation type="journal article" date="2021" name="MBio">
        <title>A New Model Trypanosomatid, Novymonas esmeraldas: Genomic Perception of Its 'Candidatus Pandoraea novymonadis' Endosymbiont.</title>
        <authorList>
            <person name="Zakharova A."/>
            <person name="Saura A."/>
            <person name="Butenko A."/>
            <person name="Podesvova L."/>
            <person name="Warmusova S."/>
            <person name="Kostygov A.Y."/>
            <person name="Nenarokova A."/>
            <person name="Lukes J."/>
            <person name="Opperdoes F.R."/>
            <person name="Yurchenko V."/>
        </authorList>
    </citation>
    <scope>NUCLEOTIDE SEQUENCE [LARGE SCALE GENOMIC DNA]</scope>
    <source>
        <strain evidence="4 5">E262AT.01</strain>
    </source>
</reference>
<evidence type="ECO:0000256" key="1">
    <source>
        <dbReference type="SAM" id="MobiDB-lite"/>
    </source>
</evidence>
<name>A0AAW0EKZ1_9TRYP</name>
<accession>A0AAW0EKZ1</accession>
<keyword evidence="2" id="KW-1133">Transmembrane helix</keyword>
<feature type="region of interest" description="Disordered" evidence="1">
    <location>
        <begin position="368"/>
        <end position="413"/>
    </location>
</feature>
<evidence type="ECO:0008006" key="6">
    <source>
        <dbReference type="Google" id="ProtNLM"/>
    </source>
</evidence>
<keyword evidence="5" id="KW-1185">Reference proteome</keyword>
<feature type="signal peptide" evidence="3">
    <location>
        <begin position="1"/>
        <end position="29"/>
    </location>
</feature>
<gene>
    <name evidence="4" type="ORF">NESM_000345400</name>
</gene>
<feature type="chain" id="PRO_5044024395" description="Membrane-associated protein" evidence="3">
    <location>
        <begin position="30"/>
        <end position="413"/>
    </location>
</feature>
<evidence type="ECO:0000256" key="2">
    <source>
        <dbReference type="SAM" id="Phobius"/>
    </source>
</evidence>
<keyword evidence="3" id="KW-0732">Signal</keyword>
<keyword evidence="2" id="KW-0812">Transmembrane</keyword>